<dbReference type="GO" id="GO:0016787">
    <property type="term" value="F:hydrolase activity"/>
    <property type="evidence" value="ECO:0007669"/>
    <property type="project" value="UniProtKB-KW"/>
</dbReference>
<feature type="domain" description="Nudix hydrolase" evidence="2">
    <location>
        <begin position="25"/>
        <end position="79"/>
    </location>
</feature>
<dbReference type="Proteomes" id="UP000800235">
    <property type="component" value="Unassembled WGS sequence"/>
</dbReference>
<dbReference type="InterPro" id="IPR000086">
    <property type="entry name" value="NUDIX_hydrolase_dom"/>
</dbReference>
<evidence type="ECO:0000259" key="2">
    <source>
        <dbReference type="Pfam" id="PF00293"/>
    </source>
</evidence>
<dbReference type="InterPro" id="IPR020084">
    <property type="entry name" value="NUDIX_hydrolase_CS"/>
</dbReference>
<keyword evidence="1" id="KW-0378">Hydrolase</keyword>
<dbReference type="SUPFAM" id="SSF55811">
    <property type="entry name" value="Nudix"/>
    <property type="match status" value="1"/>
</dbReference>
<keyword evidence="4" id="KW-1185">Reference proteome</keyword>
<name>A0A9P4NRI3_9PEZI</name>
<dbReference type="OrthoDB" id="2011998at2759"/>
<gene>
    <name evidence="3" type="ORF">EJ08DRAFT_240123</name>
</gene>
<dbReference type="PROSITE" id="PS00893">
    <property type="entry name" value="NUDIX_BOX"/>
    <property type="match status" value="1"/>
</dbReference>
<dbReference type="InterPro" id="IPR015797">
    <property type="entry name" value="NUDIX_hydrolase-like_dom_sf"/>
</dbReference>
<dbReference type="EMBL" id="MU007039">
    <property type="protein sequence ID" value="KAF2430335.1"/>
    <property type="molecule type" value="Genomic_DNA"/>
</dbReference>
<accession>A0A9P4NRI3</accession>
<reference evidence="3" key="1">
    <citation type="journal article" date="2020" name="Stud. Mycol.">
        <title>101 Dothideomycetes genomes: a test case for predicting lifestyles and emergence of pathogens.</title>
        <authorList>
            <person name="Haridas S."/>
            <person name="Albert R."/>
            <person name="Binder M."/>
            <person name="Bloem J."/>
            <person name="Labutti K."/>
            <person name="Salamov A."/>
            <person name="Andreopoulos B."/>
            <person name="Baker S."/>
            <person name="Barry K."/>
            <person name="Bills G."/>
            <person name="Bluhm B."/>
            <person name="Cannon C."/>
            <person name="Castanera R."/>
            <person name="Culley D."/>
            <person name="Daum C."/>
            <person name="Ezra D."/>
            <person name="Gonzalez J."/>
            <person name="Henrissat B."/>
            <person name="Kuo A."/>
            <person name="Liang C."/>
            <person name="Lipzen A."/>
            <person name="Lutzoni F."/>
            <person name="Magnuson J."/>
            <person name="Mondo S."/>
            <person name="Nolan M."/>
            <person name="Ohm R."/>
            <person name="Pangilinan J."/>
            <person name="Park H.-J."/>
            <person name="Ramirez L."/>
            <person name="Alfaro M."/>
            <person name="Sun H."/>
            <person name="Tritt A."/>
            <person name="Yoshinaga Y."/>
            <person name="Zwiers L.-H."/>
            <person name="Turgeon B."/>
            <person name="Goodwin S."/>
            <person name="Spatafora J."/>
            <person name="Crous P."/>
            <person name="Grigoriev I."/>
        </authorList>
    </citation>
    <scope>NUCLEOTIDE SEQUENCE</scope>
    <source>
        <strain evidence="3">CBS 130266</strain>
    </source>
</reference>
<proteinExistence type="predicted"/>
<evidence type="ECO:0000313" key="4">
    <source>
        <dbReference type="Proteomes" id="UP000800235"/>
    </source>
</evidence>
<organism evidence="3 4">
    <name type="scientific">Tothia fuscella</name>
    <dbReference type="NCBI Taxonomy" id="1048955"/>
    <lineage>
        <taxon>Eukaryota</taxon>
        <taxon>Fungi</taxon>
        <taxon>Dikarya</taxon>
        <taxon>Ascomycota</taxon>
        <taxon>Pezizomycotina</taxon>
        <taxon>Dothideomycetes</taxon>
        <taxon>Pleosporomycetidae</taxon>
        <taxon>Venturiales</taxon>
        <taxon>Cylindrosympodiaceae</taxon>
        <taxon>Tothia</taxon>
    </lineage>
</organism>
<sequence length="107" mass="11908">MNTTKVHPPLKLIGTKKDDTNYTDRHAVQLVITNFKTQIAILHTKKDNYYKLPGGGIEPNESHLIAASREALEEFGGTVKINPACRAIAKNTVMTSIKFLIAMSLNW</sequence>
<protein>
    <recommendedName>
        <fullName evidence="2">Nudix hydrolase domain-containing protein</fullName>
    </recommendedName>
</protein>
<evidence type="ECO:0000256" key="1">
    <source>
        <dbReference type="ARBA" id="ARBA00022801"/>
    </source>
</evidence>
<comment type="caution">
    <text evidence="3">The sequence shown here is derived from an EMBL/GenBank/DDBJ whole genome shotgun (WGS) entry which is preliminary data.</text>
</comment>
<dbReference type="AlphaFoldDB" id="A0A9P4NRI3"/>
<dbReference type="Pfam" id="PF00293">
    <property type="entry name" value="NUDIX"/>
    <property type="match status" value="1"/>
</dbReference>
<evidence type="ECO:0000313" key="3">
    <source>
        <dbReference type="EMBL" id="KAF2430335.1"/>
    </source>
</evidence>
<dbReference type="Gene3D" id="3.90.79.10">
    <property type="entry name" value="Nucleoside Triphosphate Pyrophosphohydrolase"/>
    <property type="match status" value="1"/>
</dbReference>